<dbReference type="Proteomes" id="UP000499080">
    <property type="component" value="Unassembled WGS sequence"/>
</dbReference>
<comment type="caution">
    <text evidence="1">The sequence shown here is derived from an EMBL/GenBank/DDBJ whole genome shotgun (WGS) entry which is preliminary data.</text>
</comment>
<name>A0A4Y2RVI6_ARAVE</name>
<sequence length="117" mass="12873">MENIIIFVGDSEKDPTQKGLTKVNQKFSFSDRDKSRPKPDMTSVMLGDVGALPVEGRNFARVSVVVELPEGVIIKEDEQYPISSGLLISTNTIWSAMANYTMKKSAPPALEEVRNGN</sequence>
<dbReference type="AlphaFoldDB" id="A0A4Y2RVI6"/>
<organism evidence="1 2">
    <name type="scientific">Araneus ventricosus</name>
    <name type="common">Orbweaver spider</name>
    <name type="synonym">Epeira ventricosa</name>
    <dbReference type="NCBI Taxonomy" id="182803"/>
    <lineage>
        <taxon>Eukaryota</taxon>
        <taxon>Metazoa</taxon>
        <taxon>Ecdysozoa</taxon>
        <taxon>Arthropoda</taxon>
        <taxon>Chelicerata</taxon>
        <taxon>Arachnida</taxon>
        <taxon>Araneae</taxon>
        <taxon>Araneomorphae</taxon>
        <taxon>Entelegynae</taxon>
        <taxon>Araneoidea</taxon>
        <taxon>Araneidae</taxon>
        <taxon>Araneus</taxon>
    </lineage>
</organism>
<accession>A0A4Y2RVI6</accession>
<dbReference type="EMBL" id="BGPR01147317">
    <property type="protein sequence ID" value="GBN78980.1"/>
    <property type="molecule type" value="Genomic_DNA"/>
</dbReference>
<keyword evidence="2" id="KW-1185">Reference proteome</keyword>
<proteinExistence type="predicted"/>
<protein>
    <submittedName>
        <fullName evidence="1">Uncharacterized protein</fullName>
    </submittedName>
</protein>
<gene>
    <name evidence="1" type="ORF">AVEN_53091_1</name>
</gene>
<evidence type="ECO:0000313" key="2">
    <source>
        <dbReference type="Proteomes" id="UP000499080"/>
    </source>
</evidence>
<reference evidence="1 2" key="1">
    <citation type="journal article" date="2019" name="Sci. Rep.">
        <title>Orb-weaving spider Araneus ventricosus genome elucidates the spidroin gene catalogue.</title>
        <authorList>
            <person name="Kono N."/>
            <person name="Nakamura H."/>
            <person name="Ohtoshi R."/>
            <person name="Moran D.A.P."/>
            <person name="Shinohara A."/>
            <person name="Yoshida Y."/>
            <person name="Fujiwara M."/>
            <person name="Mori M."/>
            <person name="Tomita M."/>
            <person name="Arakawa K."/>
        </authorList>
    </citation>
    <scope>NUCLEOTIDE SEQUENCE [LARGE SCALE GENOMIC DNA]</scope>
</reference>
<evidence type="ECO:0000313" key="1">
    <source>
        <dbReference type="EMBL" id="GBN78980.1"/>
    </source>
</evidence>
<dbReference type="OrthoDB" id="6409397at2759"/>